<dbReference type="PANTHER" id="PTHR32309:SF31">
    <property type="entry name" value="CAPSULAR EXOPOLYSACCHARIDE FAMILY"/>
    <property type="match status" value="1"/>
</dbReference>
<feature type="transmembrane region" description="Helical" evidence="1">
    <location>
        <begin position="25"/>
        <end position="43"/>
    </location>
</feature>
<dbReference type="PANTHER" id="PTHR32309">
    <property type="entry name" value="TYROSINE-PROTEIN KINASE"/>
    <property type="match status" value="1"/>
</dbReference>
<dbReference type="InterPro" id="IPR050445">
    <property type="entry name" value="Bact_polysacc_biosynth/exp"/>
</dbReference>
<keyword evidence="3" id="KW-1185">Reference proteome</keyword>
<proteinExistence type="predicted"/>
<gene>
    <name evidence="2" type="ORF">HDIA_1575</name>
</gene>
<dbReference type="KEGG" id="hdi:HDIA_1575"/>
<evidence type="ECO:0000256" key="1">
    <source>
        <dbReference type="SAM" id="Phobius"/>
    </source>
</evidence>
<dbReference type="AlphaFoldDB" id="A0A2C9D4A2"/>
<dbReference type="InterPro" id="IPR027417">
    <property type="entry name" value="P-loop_NTPase"/>
</dbReference>
<evidence type="ECO:0000313" key="3">
    <source>
        <dbReference type="Proteomes" id="UP000223606"/>
    </source>
</evidence>
<reference evidence="3" key="1">
    <citation type="submission" date="2017-09" db="EMBL/GenBank/DDBJ databases">
        <title>Genome sequence of Nannocystis excedens DSM 71.</title>
        <authorList>
            <person name="Blom J."/>
        </authorList>
    </citation>
    <scope>NUCLEOTIDE SEQUENCE [LARGE SCALE GENOMIC DNA]</scope>
    <source>
        <strain evidence="3">type strain: E19</strain>
    </source>
</reference>
<keyword evidence="1" id="KW-0812">Transmembrane</keyword>
<name>A0A2C9D4A2_9HYPH</name>
<sequence>MAVLEAGPETLSGWRLPGLRRYRPLAIFMAVGLALGVCSAAVWSDLHPLRYTAAAEVTVPRGDVSQSAVARVQSRARLLVSRPVLSSLLLEPAVAGRLQADMEPHGAIESVVAFFAGLQQTDLDAAERLMRALEQRVDVQALGNGRLAVLFSARDAELARDSVNGVIDAFAGLEKAEYAKARSADIEWIEAEIDRVNRRIADGEAAGAGAADDFSSDRILLGELEYRRDALRDSREAPETAQSIFTRATLPEEANKPSNLWLLGGGALAGLLLALLAHALALRALTRLREANLPTWARSGALLEVPVQLCGSRPVGAGDEAVHAIAHDDFGPLEETVAVAPTPAVSRIDTDVEQCAVAEVPHEEPSLDRIHATVMTDGGSKIAILSISNAGKRRPIAELLGEAAVADGLRSVVVEMVVGDESGRAGMSDLLSGRARFADVIDRHPRGRAHYIGPGSCTVEGTLLAPASLDPALTALENTYDLVLMDMGSIARDEQCIALVSGTNHVALVADPGPDADWVMRLLAMNGVRSVSLIPEEELAASNAA</sequence>
<protein>
    <submittedName>
        <fullName evidence="2">Capsular polysaccharide biosynthesis protein</fullName>
    </submittedName>
</protein>
<dbReference type="Gene3D" id="3.40.50.300">
    <property type="entry name" value="P-loop containing nucleotide triphosphate hydrolases"/>
    <property type="match status" value="1"/>
</dbReference>
<keyword evidence="1" id="KW-1133">Transmembrane helix</keyword>
<dbReference type="EMBL" id="LT960614">
    <property type="protein sequence ID" value="SON55116.1"/>
    <property type="molecule type" value="Genomic_DNA"/>
</dbReference>
<evidence type="ECO:0000313" key="2">
    <source>
        <dbReference type="EMBL" id="SON55116.1"/>
    </source>
</evidence>
<dbReference type="Proteomes" id="UP000223606">
    <property type="component" value="Chromosome 1"/>
</dbReference>
<keyword evidence="1" id="KW-0472">Membrane</keyword>
<accession>A0A2C9D4A2</accession>
<feature type="transmembrane region" description="Helical" evidence="1">
    <location>
        <begin position="260"/>
        <end position="282"/>
    </location>
</feature>
<organism evidence="2 3">
    <name type="scientific">Hartmannibacter diazotrophicus</name>
    <dbReference type="NCBI Taxonomy" id="1482074"/>
    <lineage>
        <taxon>Bacteria</taxon>
        <taxon>Pseudomonadati</taxon>
        <taxon>Pseudomonadota</taxon>
        <taxon>Alphaproteobacteria</taxon>
        <taxon>Hyphomicrobiales</taxon>
        <taxon>Pleomorphomonadaceae</taxon>
        <taxon>Hartmannibacter</taxon>
    </lineage>
</organism>